<dbReference type="EMBL" id="CAJNOR010000440">
    <property type="protein sequence ID" value="CAF0915391.1"/>
    <property type="molecule type" value="Genomic_DNA"/>
</dbReference>
<dbReference type="Gene3D" id="3.80.10.10">
    <property type="entry name" value="Ribonuclease Inhibitor"/>
    <property type="match status" value="2"/>
</dbReference>
<dbReference type="InterPro" id="IPR032675">
    <property type="entry name" value="LRR_dom_sf"/>
</dbReference>
<accession>A0A814AP90</accession>
<evidence type="ECO:0000259" key="1">
    <source>
        <dbReference type="PROSITE" id="PS50181"/>
    </source>
</evidence>
<dbReference type="EMBL" id="CAJNOJ010000064">
    <property type="protein sequence ID" value="CAF1009806.1"/>
    <property type="molecule type" value="Genomic_DNA"/>
</dbReference>
<dbReference type="OrthoDB" id="9990562at2759"/>
<dbReference type="Proteomes" id="UP000663852">
    <property type="component" value="Unassembled WGS sequence"/>
</dbReference>
<gene>
    <name evidence="3" type="ORF">EDS130_LOCUS15330</name>
    <name evidence="2" type="ORF">XAT740_LOCUS8752</name>
</gene>
<evidence type="ECO:0000313" key="4">
    <source>
        <dbReference type="Proteomes" id="UP000663828"/>
    </source>
</evidence>
<dbReference type="Proteomes" id="UP000663828">
    <property type="component" value="Unassembled WGS sequence"/>
</dbReference>
<evidence type="ECO:0000313" key="2">
    <source>
        <dbReference type="EMBL" id="CAF0915391.1"/>
    </source>
</evidence>
<evidence type="ECO:0000313" key="3">
    <source>
        <dbReference type="EMBL" id="CAF1009806.1"/>
    </source>
</evidence>
<dbReference type="InterPro" id="IPR001810">
    <property type="entry name" value="F-box_dom"/>
</dbReference>
<dbReference type="SUPFAM" id="SSF52047">
    <property type="entry name" value="RNI-like"/>
    <property type="match status" value="1"/>
</dbReference>
<name>A0A814AP90_ADIRI</name>
<dbReference type="AlphaFoldDB" id="A0A814AP90"/>
<dbReference type="PROSITE" id="PS50181">
    <property type="entry name" value="FBOX"/>
    <property type="match status" value="1"/>
</dbReference>
<protein>
    <recommendedName>
        <fullName evidence="1">F-box domain-containing protein</fullName>
    </recommendedName>
</protein>
<sequence length="592" mass="70088">MMNIISPMTNFESLPNEIFVEVFEYLNGFEIFLAFDWLNIRFYHLIRTIPICLNFQHVQKNIFDRFCTVIQSNPSIKRHIHSLTLSNKVTCGQIDLFFSRFDLNQFPHLRSLTVVQVEQQNIDKIQRFLPSISSLQTFRMIEHVNEPNEIISDLPLTNLRRLAVPSIKSIKTKSSITHLTLFGCTLDYQFFEYIPLLRYLHIESIYRAPILLETKNHSISHPAVYLKHLIIDNYECLFDEFEVFVKLMPHLQRLAISALDNLCMIDAQRWQRVIQSSLPCLQHFQFIFGLYCKGEVRKHVIEKFQQFQNHLWYKNHQWNIEYVLDANAAVIYTIPYISNSYRLARSTVKYSPNDFNEFDNVTDLTLSCEATVNNCSYFFSNIRSLTLESLIVNSDEHILDFTYMKSLQTTVSLYHLTHLDMSFYSSVEPRVLLEIFTKAPHLSSLTVDLYALWTFFDDECLCHYFQTMIRQLNISKITHHSFRTCHDVEQFCRIFPRLQRLTCTIDHSDQLSLLFNRLKYLFSLKIVVIPLEILNWFKHEAMKFNVMYRITHIEAVTDGLMEMFSTDLYVWTGRIDEDTNERIAHHSSMSHI</sequence>
<organism evidence="2 4">
    <name type="scientific">Adineta ricciae</name>
    <name type="common">Rotifer</name>
    <dbReference type="NCBI Taxonomy" id="249248"/>
    <lineage>
        <taxon>Eukaryota</taxon>
        <taxon>Metazoa</taxon>
        <taxon>Spiralia</taxon>
        <taxon>Gnathifera</taxon>
        <taxon>Rotifera</taxon>
        <taxon>Eurotatoria</taxon>
        <taxon>Bdelloidea</taxon>
        <taxon>Adinetida</taxon>
        <taxon>Adinetidae</taxon>
        <taxon>Adineta</taxon>
    </lineage>
</organism>
<proteinExistence type="predicted"/>
<feature type="domain" description="F-box" evidence="1">
    <location>
        <begin position="8"/>
        <end position="58"/>
    </location>
</feature>
<reference evidence="2" key="1">
    <citation type="submission" date="2021-02" db="EMBL/GenBank/DDBJ databases">
        <authorList>
            <person name="Nowell W R."/>
        </authorList>
    </citation>
    <scope>NUCLEOTIDE SEQUENCE</scope>
</reference>
<comment type="caution">
    <text evidence="2">The sequence shown here is derived from an EMBL/GenBank/DDBJ whole genome shotgun (WGS) entry which is preliminary data.</text>
</comment>
<keyword evidence="4" id="KW-1185">Reference proteome</keyword>